<accession>M0FZ84</accession>
<dbReference type="RefSeq" id="WP_008096691.1">
    <property type="nucleotide sequence ID" value="NZ_AOLG01000054.1"/>
</dbReference>
<keyword evidence="1" id="KW-0285">Flavoprotein</keyword>
<dbReference type="Gene3D" id="3.50.50.60">
    <property type="entry name" value="FAD/NAD(P)-binding domain"/>
    <property type="match status" value="1"/>
</dbReference>
<dbReference type="PATRIC" id="fig|1227461.3.peg.3491"/>
<evidence type="ECO:0000256" key="1">
    <source>
        <dbReference type="ARBA" id="ARBA00022630"/>
    </source>
</evidence>
<comment type="caution">
    <text evidence="5">The sequence shown here is derived from an EMBL/GenBank/DDBJ whole genome shotgun (WGS) entry which is preliminary data.</text>
</comment>
<proteinExistence type="predicted"/>
<evidence type="ECO:0000259" key="4">
    <source>
        <dbReference type="Pfam" id="PF07992"/>
    </source>
</evidence>
<protein>
    <submittedName>
        <fullName evidence="5">Thioredoxin reductase</fullName>
    </submittedName>
</protein>
<dbReference type="PRINTS" id="PR00469">
    <property type="entry name" value="PNDRDTASEII"/>
</dbReference>
<dbReference type="SUPFAM" id="SSF51971">
    <property type="entry name" value="Nucleotide-binding domain"/>
    <property type="match status" value="1"/>
</dbReference>
<evidence type="ECO:0000256" key="2">
    <source>
        <dbReference type="ARBA" id="ARBA00023002"/>
    </source>
</evidence>
<feature type="domain" description="FAD/NAD(P)-binding" evidence="4">
    <location>
        <begin position="12"/>
        <end position="60"/>
    </location>
</feature>
<dbReference type="Proteomes" id="UP000011559">
    <property type="component" value="Unassembled WGS sequence"/>
</dbReference>
<dbReference type="PANTHER" id="PTHR48105">
    <property type="entry name" value="THIOREDOXIN REDUCTASE 1-RELATED-RELATED"/>
    <property type="match status" value="1"/>
</dbReference>
<dbReference type="AlphaFoldDB" id="M0FZ84"/>
<evidence type="ECO:0000313" key="5">
    <source>
        <dbReference type="EMBL" id="ELZ65371.1"/>
    </source>
</evidence>
<feature type="region of interest" description="Disordered" evidence="3">
    <location>
        <begin position="93"/>
        <end position="115"/>
    </location>
</feature>
<dbReference type="InterPro" id="IPR036188">
    <property type="entry name" value="FAD/NAD-bd_sf"/>
</dbReference>
<organism evidence="5 6">
    <name type="scientific">Haloferax prahovense (strain DSM 18310 / JCM 13924 / TL6)</name>
    <dbReference type="NCBI Taxonomy" id="1227461"/>
    <lineage>
        <taxon>Archaea</taxon>
        <taxon>Methanobacteriati</taxon>
        <taxon>Methanobacteriota</taxon>
        <taxon>Stenosarchaea group</taxon>
        <taxon>Halobacteria</taxon>
        <taxon>Halobacteriales</taxon>
        <taxon>Haloferacaceae</taxon>
        <taxon>Haloferax</taxon>
    </lineage>
</organism>
<dbReference type="GO" id="GO:0016491">
    <property type="term" value="F:oxidoreductase activity"/>
    <property type="evidence" value="ECO:0007669"/>
    <property type="project" value="UniProtKB-KW"/>
</dbReference>
<dbReference type="OrthoDB" id="214187at2157"/>
<gene>
    <name evidence="5" type="ORF">C457_17767</name>
</gene>
<dbReference type="InterPro" id="IPR050097">
    <property type="entry name" value="Ferredoxin-NADP_redctase_2"/>
</dbReference>
<sequence length="337" mass="37167">MTDQGTEPDSTDVVVVGGGPSGCAAAVFTARYGLDTVVFDRGNAAFRRCAYLENYLGFPAGIGVDTFTALMHEHVAEVGADYVADMVVSVERPGDDAGGNASDADENADASETKSSVFDADARRFVVRTQDGRRVEADYVVAAAWYDGDYLRGLDDEDAMFEEHDHHGEVHEHFDSDYADDDGRTPVEGLYVAAPSGERNAQVGIAAGHGGHVARCLVEDRRRERGFPGDLAAHYDWLRADTEFQGEWGDRDRWREWFESEVPDDADLDDERLAELRESYIDRAFDTRRTDHEVETAEPRGIRRLVEVIGTERVLDALPDEALADSLDGRELGGVEQ</sequence>
<dbReference type="EMBL" id="AOLG01000054">
    <property type="protein sequence ID" value="ELZ65371.1"/>
    <property type="molecule type" value="Genomic_DNA"/>
</dbReference>
<keyword evidence="6" id="KW-1185">Reference proteome</keyword>
<evidence type="ECO:0000313" key="6">
    <source>
        <dbReference type="Proteomes" id="UP000011559"/>
    </source>
</evidence>
<dbReference type="Pfam" id="PF07992">
    <property type="entry name" value="Pyr_redox_2"/>
    <property type="match status" value="1"/>
</dbReference>
<reference evidence="5 6" key="1">
    <citation type="journal article" date="2014" name="PLoS Genet.">
        <title>Phylogenetically driven sequencing of extremely halophilic archaea reveals strategies for static and dynamic osmo-response.</title>
        <authorList>
            <person name="Becker E.A."/>
            <person name="Seitzer P.M."/>
            <person name="Tritt A."/>
            <person name="Larsen D."/>
            <person name="Krusor M."/>
            <person name="Yao A.I."/>
            <person name="Wu D."/>
            <person name="Madern D."/>
            <person name="Eisen J.A."/>
            <person name="Darling A.E."/>
            <person name="Facciotti M.T."/>
        </authorList>
    </citation>
    <scope>NUCLEOTIDE SEQUENCE [LARGE SCALE GENOMIC DNA]</scope>
    <source>
        <strain evidence="6">DSM 18310 / JCM 13924 / TL6</strain>
    </source>
</reference>
<name>M0FZ84_HALPT</name>
<evidence type="ECO:0000256" key="3">
    <source>
        <dbReference type="SAM" id="MobiDB-lite"/>
    </source>
</evidence>
<dbReference type="InterPro" id="IPR023753">
    <property type="entry name" value="FAD/NAD-binding_dom"/>
</dbReference>
<keyword evidence="2" id="KW-0560">Oxidoreductase</keyword>